<feature type="compositionally biased region" description="Basic and acidic residues" evidence="2">
    <location>
        <begin position="218"/>
        <end position="227"/>
    </location>
</feature>
<evidence type="ECO:0000256" key="1">
    <source>
        <dbReference type="SAM" id="Coils"/>
    </source>
</evidence>
<accession>A0A085ME57</accession>
<dbReference type="AlphaFoldDB" id="A0A085ME57"/>
<evidence type="ECO:0000313" key="5">
    <source>
        <dbReference type="Proteomes" id="UP000030764"/>
    </source>
</evidence>
<feature type="region of interest" description="Disordered" evidence="2">
    <location>
        <begin position="186"/>
        <end position="237"/>
    </location>
</feature>
<evidence type="ECO:0000256" key="2">
    <source>
        <dbReference type="SAM" id="MobiDB-lite"/>
    </source>
</evidence>
<organism evidence="3 5">
    <name type="scientific">Trichuris suis</name>
    <name type="common">pig whipworm</name>
    <dbReference type="NCBI Taxonomy" id="68888"/>
    <lineage>
        <taxon>Eukaryota</taxon>
        <taxon>Metazoa</taxon>
        <taxon>Ecdysozoa</taxon>
        <taxon>Nematoda</taxon>
        <taxon>Enoplea</taxon>
        <taxon>Dorylaimia</taxon>
        <taxon>Trichinellida</taxon>
        <taxon>Trichuridae</taxon>
        <taxon>Trichuris</taxon>
    </lineage>
</organism>
<dbReference type="Proteomes" id="UP000030764">
    <property type="component" value="Unassembled WGS sequence"/>
</dbReference>
<gene>
    <name evidence="3" type="ORF">M513_03555</name>
    <name evidence="4" type="ORF">M514_03555</name>
</gene>
<dbReference type="EMBL" id="KL367483">
    <property type="protein sequence ID" value="KFD71305.1"/>
    <property type="molecule type" value="Genomic_DNA"/>
</dbReference>
<protein>
    <submittedName>
        <fullName evidence="3">Uncharacterized protein</fullName>
    </submittedName>
</protein>
<evidence type="ECO:0000313" key="4">
    <source>
        <dbReference type="EMBL" id="KFD71305.1"/>
    </source>
</evidence>
<keyword evidence="1" id="KW-0175">Coiled coil</keyword>
<dbReference type="OrthoDB" id="10388490at2759"/>
<dbReference type="Proteomes" id="UP000030758">
    <property type="component" value="Unassembled WGS sequence"/>
</dbReference>
<reference evidence="3 5" key="1">
    <citation type="journal article" date="2014" name="Nat. Genet.">
        <title>Genome and transcriptome of the porcine whipworm Trichuris suis.</title>
        <authorList>
            <person name="Jex A.R."/>
            <person name="Nejsum P."/>
            <person name="Schwarz E.M."/>
            <person name="Hu L."/>
            <person name="Young N.D."/>
            <person name="Hall R.S."/>
            <person name="Korhonen P.K."/>
            <person name="Liao S."/>
            <person name="Thamsborg S."/>
            <person name="Xia J."/>
            <person name="Xu P."/>
            <person name="Wang S."/>
            <person name="Scheerlinck J.P."/>
            <person name="Hofmann A."/>
            <person name="Sternberg P.W."/>
            <person name="Wang J."/>
            <person name="Gasser R.B."/>
        </authorList>
    </citation>
    <scope>NUCLEOTIDE SEQUENCE [LARGE SCALE GENOMIC DNA]</scope>
    <source>
        <strain evidence="4">DCEP-RM93F</strain>
        <strain evidence="3">DCEP-RM93M</strain>
    </source>
</reference>
<sequence length="368" mass="41156">MEIENSTSGAVSVNESIRGQFAKEKRCSSASLRKDDLIKHLKCNNAILTRSCWKAKKKIHQLRNECLEMKRQRDELEQRASSRGGLEREVERLQEDLKTLQKENAQLKQLLLKRREACHTECNKHHKEALSRFASSILEKLRAVSYVESLVTHSLNALCDAYEQVNGPLNQISSFCDVIEEISSKQGPSSSSQSSTSEPFSIDNNAGTAPTDIGPIQHGKDVSDCRPHAAKRSAVTGGMPVVKERKKVVNKKLDCLPGKSHPDRKRNHSTIKKLVIADNRAIRGTKGPESKCSIRMPEAKQSAAIEHDTYSFVGELSECNVVAEQPKRNKQKRIHKVETNPVPAVVPDTGRSAVYGLRPRKRISYIFS</sequence>
<name>A0A085ME57_9BILA</name>
<feature type="coiled-coil region" evidence="1">
    <location>
        <begin position="52"/>
        <end position="117"/>
    </location>
</feature>
<dbReference type="EMBL" id="KL363199">
    <property type="protein sequence ID" value="KFD55503.1"/>
    <property type="molecule type" value="Genomic_DNA"/>
</dbReference>
<proteinExistence type="predicted"/>
<feature type="compositionally biased region" description="Low complexity" evidence="2">
    <location>
        <begin position="186"/>
        <end position="201"/>
    </location>
</feature>
<evidence type="ECO:0000313" key="3">
    <source>
        <dbReference type="EMBL" id="KFD55503.1"/>
    </source>
</evidence>
<keyword evidence="5" id="KW-1185">Reference proteome</keyword>